<dbReference type="AlphaFoldDB" id="A0A914Q8Q0"/>
<evidence type="ECO:0000313" key="2">
    <source>
        <dbReference type="WBParaSite" id="PDA_v2.g23530.t1"/>
    </source>
</evidence>
<keyword evidence="1" id="KW-1185">Reference proteome</keyword>
<accession>A0A914Q8Q0</accession>
<dbReference type="WBParaSite" id="PDA_v2.g23530.t1">
    <property type="protein sequence ID" value="PDA_v2.g23530.t1"/>
    <property type="gene ID" value="PDA_v2.g23530"/>
</dbReference>
<protein>
    <submittedName>
        <fullName evidence="2">Uncharacterized protein</fullName>
    </submittedName>
</protein>
<dbReference type="Proteomes" id="UP000887578">
    <property type="component" value="Unplaced"/>
</dbReference>
<organism evidence="1 2">
    <name type="scientific">Panagrolaimus davidi</name>
    <dbReference type="NCBI Taxonomy" id="227884"/>
    <lineage>
        <taxon>Eukaryota</taxon>
        <taxon>Metazoa</taxon>
        <taxon>Ecdysozoa</taxon>
        <taxon>Nematoda</taxon>
        <taxon>Chromadorea</taxon>
        <taxon>Rhabditida</taxon>
        <taxon>Tylenchina</taxon>
        <taxon>Panagrolaimomorpha</taxon>
        <taxon>Panagrolaimoidea</taxon>
        <taxon>Panagrolaimidae</taxon>
        <taxon>Panagrolaimus</taxon>
    </lineage>
</organism>
<sequence>MHKTNIFTQFEQSGTYNVAKTDKEITLYRLYGGNTEKSAKADGPWWTPVKPEAYGKNALDSRIDYAILESFENTMEKCAEIRVPADTLMFTGCAGEQVLKHNEYESLFYKHGGKCQVFLPREIMNGLDEYNKTGNTSTLFSNQKEFVKNWEQSNFKITNFDGKALHTNPAQLKKLQNSAKSLNVPDLSKTNANTFKQSEIPQRLNTIIYQPPTNEIREIRKFTQQSVKSSFINNNNIPRNQCYISSPWPGGIELVQAMPIFYNQRKIENPKMSIQNSSFSIVNGNKRHEIREFGISSVFHNLPTLSSEEIKALHAACINSTKSGIMISLELYDDRIDTITDGFDLKRYPKIYETIKEADAILGNLIFGTNLFQAAVEENTKIELTKSAVSTYKNPCILELELLKGKDRKSLEAQKDACNFGFIGPHPKFVINKNAKLFIKDDKLICDGCPLDICIRGVYQDFYGNTYYDDTGKRCYKNHSFVSDFRKNFWNYFEIYPVLKKVATYAIFIAATLNCKSLNYEKIDFQTISKTPRKATSNNESEEIEIKILEAKEDLFRQKSSNPLAWNLLGNEWYKYDIIKARSFYFEALLEIHCSETLMNVKRKIETNYYKKQIVKNACHGILTTSIYGNDENKRFTNGEKKILCKMFAIEEEDDYAIKLALIGIAVSLILNMEVWTELKFIDNYLWRILVDEESKHKSEEETMPTLEESWNKILSSHNWSKVHPNGLPLSNLLTNISQCFFDPEKKEKFFKTNSKKFYIQLLELLTEMNNGNGSFTWITKKIGSLFMKEKENVANNDNEILILSALGYQILPYLWIMNRDTESAQHQKILNELYFQISYFLRSFAAMFYLINDKTSFKNKLEWIIIAKNCLSEFLAYIEIGVSRTNAIEIEKGFEKVTKQIKTSFPTNINERKEAIETTLSELFELRTLAISNEDNRVAADLAEAISVIYNLSEEFENAVLWNETAKIDRKKVEQGIST</sequence>
<reference evidence="2" key="1">
    <citation type="submission" date="2022-11" db="UniProtKB">
        <authorList>
            <consortium name="WormBaseParasite"/>
        </authorList>
    </citation>
    <scope>IDENTIFICATION</scope>
</reference>
<evidence type="ECO:0000313" key="1">
    <source>
        <dbReference type="Proteomes" id="UP000887578"/>
    </source>
</evidence>
<proteinExistence type="predicted"/>
<name>A0A914Q8Q0_9BILA</name>